<evidence type="ECO:0000256" key="2">
    <source>
        <dbReference type="SAM" id="Phobius"/>
    </source>
</evidence>
<keyword evidence="6" id="KW-1185">Reference proteome</keyword>
<proteinExistence type="predicted"/>
<dbReference type="Pfam" id="PF13845">
    <property type="entry name" value="Septum_form"/>
    <property type="match status" value="1"/>
</dbReference>
<dbReference type="RefSeq" id="WP_079146545.1">
    <property type="nucleotide sequence ID" value="NZ_CP016279.1"/>
</dbReference>
<reference evidence="5 6" key="1">
    <citation type="submission" date="2021-03" db="EMBL/GenBank/DDBJ databases">
        <title>Genomic Encyclopedia of Type Strains, Phase IV (KMG-IV): sequencing the most valuable type-strain genomes for metagenomic binning, comparative biology and taxonomic classification.</title>
        <authorList>
            <person name="Goeker M."/>
        </authorList>
    </citation>
    <scope>NUCLEOTIDE SEQUENCE [LARGE SCALE GENOMIC DNA]</scope>
    <source>
        <strain evidence="5 6">DSM 40499</strain>
    </source>
</reference>
<dbReference type="InterPro" id="IPR026004">
    <property type="entry name" value="Septum_form"/>
</dbReference>
<feature type="region of interest" description="Disordered" evidence="1">
    <location>
        <begin position="1"/>
        <end position="31"/>
    </location>
</feature>
<accession>A0ABS4LPA9</accession>
<dbReference type="InterPro" id="IPR025241">
    <property type="entry name" value="DUF4190"/>
</dbReference>
<evidence type="ECO:0000256" key="1">
    <source>
        <dbReference type="SAM" id="MobiDB-lite"/>
    </source>
</evidence>
<evidence type="ECO:0000313" key="5">
    <source>
        <dbReference type="EMBL" id="MBP2049224.1"/>
    </source>
</evidence>
<keyword evidence="2" id="KW-0472">Membrane</keyword>
<organism evidence="5 6">
    <name type="scientific">Streptomyces griseochromogenes</name>
    <dbReference type="NCBI Taxonomy" id="68214"/>
    <lineage>
        <taxon>Bacteria</taxon>
        <taxon>Bacillati</taxon>
        <taxon>Actinomycetota</taxon>
        <taxon>Actinomycetes</taxon>
        <taxon>Kitasatosporales</taxon>
        <taxon>Streptomycetaceae</taxon>
        <taxon>Streptomyces</taxon>
    </lineage>
</organism>
<keyword evidence="2" id="KW-1133">Transmembrane helix</keyword>
<feature type="transmembrane region" description="Helical" evidence="2">
    <location>
        <begin position="62"/>
        <end position="87"/>
    </location>
</feature>
<dbReference type="EMBL" id="JAGGLP010000004">
    <property type="protein sequence ID" value="MBP2049224.1"/>
    <property type="molecule type" value="Genomic_DNA"/>
</dbReference>
<feature type="transmembrane region" description="Helical" evidence="2">
    <location>
        <begin position="99"/>
        <end position="118"/>
    </location>
</feature>
<evidence type="ECO:0000259" key="4">
    <source>
        <dbReference type="Pfam" id="PF13845"/>
    </source>
</evidence>
<dbReference type="Proteomes" id="UP001519309">
    <property type="component" value="Unassembled WGS sequence"/>
</dbReference>
<dbReference type="Pfam" id="PF13828">
    <property type="entry name" value="DUF4190"/>
    <property type="match status" value="1"/>
</dbReference>
<evidence type="ECO:0008006" key="7">
    <source>
        <dbReference type="Google" id="ProtNLM"/>
    </source>
</evidence>
<gene>
    <name evidence="5" type="ORF">J2Z21_002155</name>
</gene>
<feature type="region of interest" description="Disordered" evidence="1">
    <location>
        <begin position="372"/>
        <end position="408"/>
    </location>
</feature>
<evidence type="ECO:0000313" key="6">
    <source>
        <dbReference type="Proteomes" id="UP001519309"/>
    </source>
</evidence>
<feature type="compositionally biased region" description="Low complexity" evidence="1">
    <location>
        <begin position="376"/>
        <end position="385"/>
    </location>
</feature>
<name>A0ABS4LPA9_9ACTN</name>
<feature type="domain" description="Septum formation-related" evidence="4">
    <location>
        <begin position="145"/>
        <end position="239"/>
    </location>
</feature>
<comment type="caution">
    <text evidence="5">The sequence shown here is derived from an EMBL/GenBank/DDBJ whole genome shotgun (WGS) entry which is preliminary data.</text>
</comment>
<protein>
    <recommendedName>
        <fullName evidence="7">DUF4190 domain-containing protein</fullName>
    </recommendedName>
</protein>
<sequence length="408" mass="42807">MSIPPPSGPHQPEGPNQSPRPPYGQEPLGLPAHPQGSYGPSAYQPWAQGYSPYNRPASVNGFAIASLALGVVCCVPGVGLVLGLVALRQIRRRGERGTGLAVGGSVLSGIGLALWALLLSTGSASDWEWFQQGARDGVTGSLVKGECFNAPDGELSGDTYGIDKVPCSGEHDGEVFASFSLEKGAYPGDDSVAGTADKRCYGLQDSYAMDTWAVPDDVDVYYLTPTELSWSGGDRKVICVFGNATEGRDLTGSLRKDETVLNAHQVAYLKAAHVLNTALESVPDTRYAEDDLPGHKAWAGRVSAALAEQRRLLRAHEWPAGAREPVAVLAGRLGKARERWAEAAKAPDVKTFYEYSGDGVRLIDPSQSITARKALGLDTTPPSDGGDTGSDDGDQGPGGGGGDVGMEV</sequence>
<feature type="domain" description="DUF4190" evidence="3">
    <location>
        <begin position="63"/>
        <end position="118"/>
    </location>
</feature>
<keyword evidence="2" id="KW-0812">Transmembrane</keyword>
<feature type="compositionally biased region" description="Gly residues" evidence="1">
    <location>
        <begin position="395"/>
        <end position="408"/>
    </location>
</feature>
<evidence type="ECO:0000259" key="3">
    <source>
        <dbReference type="Pfam" id="PF13828"/>
    </source>
</evidence>